<evidence type="ECO:0000256" key="1">
    <source>
        <dbReference type="SAM" id="MobiDB-lite"/>
    </source>
</evidence>
<proteinExistence type="predicted"/>
<dbReference type="EMBL" id="CYKH01001300">
    <property type="protein sequence ID" value="CUG86426.1"/>
    <property type="molecule type" value="Genomic_DNA"/>
</dbReference>
<dbReference type="VEuPathDB" id="TriTrypDB:BSAL_93070"/>
<name>A0A0S4J8J5_BODSA</name>
<evidence type="ECO:0000313" key="3">
    <source>
        <dbReference type="Proteomes" id="UP000051952"/>
    </source>
</evidence>
<organism evidence="2 3">
    <name type="scientific">Bodo saltans</name>
    <name type="common">Flagellated protozoan</name>
    <dbReference type="NCBI Taxonomy" id="75058"/>
    <lineage>
        <taxon>Eukaryota</taxon>
        <taxon>Discoba</taxon>
        <taxon>Euglenozoa</taxon>
        <taxon>Kinetoplastea</taxon>
        <taxon>Metakinetoplastina</taxon>
        <taxon>Eubodonida</taxon>
        <taxon>Bodonidae</taxon>
        <taxon>Bodo</taxon>
    </lineage>
</organism>
<keyword evidence="3" id="KW-1185">Reference proteome</keyword>
<evidence type="ECO:0000313" key="2">
    <source>
        <dbReference type="EMBL" id="CUG86426.1"/>
    </source>
</evidence>
<feature type="region of interest" description="Disordered" evidence="1">
    <location>
        <begin position="176"/>
        <end position="196"/>
    </location>
</feature>
<feature type="region of interest" description="Disordered" evidence="1">
    <location>
        <begin position="126"/>
        <end position="149"/>
    </location>
</feature>
<gene>
    <name evidence="2" type="ORF">BSAL_93070</name>
</gene>
<dbReference type="Proteomes" id="UP000051952">
    <property type="component" value="Unassembled WGS sequence"/>
</dbReference>
<sequence length="350" mass="37122">MGTACSAPQDVGCDKQRLHGDSEIHVHRANATAIPTVAFDSHNNDDGLCANKHFIPPDQLPAAYQHELLLRHTPSSTSAEQQEFRRGTTSVTATCVSEQLLTAATGIPTKVPPLAAVWRQAFPPPPCSGTASSHTDSSPSHFLWSSTTSGGGGASDTNCDVLLLLESHHVRSAAPCKSSTSADIPDTKAHHHHRHCEVRLSLPEAPADADAALSTRSLDSSSSRHSHVSFLPHAVVLGESHGGGDTYEQHVGSTPVTVVQRHQKPNYWSSHPPADIDGANSNNATKACDVDEEVVSPQSFLSTTDGESFLLDVSSLARGSSNRGGGDVLVPLSLTIPHRKNIAQKKRQAQ</sequence>
<dbReference type="AlphaFoldDB" id="A0A0S4J8J5"/>
<protein>
    <submittedName>
        <fullName evidence="2">Uncharacterized protein</fullName>
    </submittedName>
</protein>
<reference evidence="3" key="1">
    <citation type="submission" date="2015-09" db="EMBL/GenBank/DDBJ databases">
        <authorList>
            <consortium name="Pathogen Informatics"/>
        </authorList>
    </citation>
    <scope>NUCLEOTIDE SEQUENCE [LARGE SCALE GENOMIC DNA]</scope>
    <source>
        <strain evidence="3">Lake Konstanz</strain>
    </source>
</reference>
<accession>A0A0S4J8J5</accession>
<feature type="compositionally biased region" description="Polar residues" evidence="1">
    <location>
        <begin position="129"/>
        <end position="144"/>
    </location>
</feature>